<organism evidence="1 2">
    <name type="scientific">Pontibacter mangrovi</name>
    <dbReference type="NCBI Taxonomy" id="2589816"/>
    <lineage>
        <taxon>Bacteria</taxon>
        <taxon>Pseudomonadati</taxon>
        <taxon>Bacteroidota</taxon>
        <taxon>Cytophagia</taxon>
        <taxon>Cytophagales</taxon>
        <taxon>Hymenobacteraceae</taxon>
        <taxon>Pontibacter</taxon>
    </lineage>
</organism>
<evidence type="ECO:0000313" key="1">
    <source>
        <dbReference type="EMBL" id="TPE43965.1"/>
    </source>
</evidence>
<protein>
    <submittedName>
        <fullName evidence="1">Uncharacterized protein</fullName>
    </submittedName>
</protein>
<sequence length="491" mass="53200">MSLGLFLSSLSRMGAVQQPNPTGEMLASVSLHRYGAVMTFNQNTDTLGVNKYPSEFWAMKYNIKPTAFVSRYNGADNTLTGFGRVEKSIYFQTDRWHNGSSVQLIPDYNSTTWSSAGAAVFNVTAGQSKPDRYPNHGQQMYDISGGGYGWDSASGAGSNNLAELTGLIEAEKSQYTEAPYTFSYRNGRNDTPQVYEPYFLGGRNSYFSTSGDSNTSYGAGAGLPNNKTARLDYVNRASATRFADFETGVSSLGIPSGGTYADSLAYLEQELLKTVNSKGFFQDFMHWHTAGTKVRDMYAKVREVLAPYDVHYAGYEEALRYMWTRQAVQAVSVSGNTVSLTWNSFDLPEALTVPVSIKIDTTGTDLAGKDITSSVGEVLKKSANVFIVEVPYNTASFTISEASTPSYIDLAAPVIGFELSGTTLTVTTDKPCKVALWKATAGASEADLGAPDRSNVFQTQHTFTVNSTEQAGDLYIGALSERGQSAMVQVG</sequence>
<comment type="caution">
    <text evidence="1">The sequence shown here is derived from an EMBL/GenBank/DDBJ whole genome shotgun (WGS) entry which is preliminary data.</text>
</comment>
<reference evidence="1 2" key="1">
    <citation type="submission" date="2019-06" db="EMBL/GenBank/DDBJ databases">
        <title>A novel bacterium of genus Pontibacter, isolated from marine sediment.</title>
        <authorList>
            <person name="Huang H."/>
            <person name="Mo K."/>
            <person name="Hu Y."/>
        </authorList>
    </citation>
    <scope>NUCLEOTIDE SEQUENCE [LARGE SCALE GENOMIC DNA]</scope>
    <source>
        <strain evidence="1 2">HB172049</strain>
    </source>
</reference>
<accession>A0A501W5P4</accession>
<proteinExistence type="predicted"/>
<dbReference type="OrthoDB" id="1492524at2"/>
<dbReference type="AlphaFoldDB" id="A0A501W5P4"/>
<name>A0A501W5P4_9BACT</name>
<keyword evidence="2" id="KW-1185">Reference proteome</keyword>
<dbReference type="EMBL" id="VFRQ01000005">
    <property type="protein sequence ID" value="TPE43965.1"/>
    <property type="molecule type" value="Genomic_DNA"/>
</dbReference>
<evidence type="ECO:0000313" key="2">
    <source>
        <dbReference type="Proteomes" id="UP000316727"/>
    </source>
</evidence>
<gene>
    <name evidence="1" type="ORF">FJM65_11105</name>
</gene>
<dbReference type="Proteomes" id="UP000316727">
    <property type="component" value="Unassembled WGS sequence"/>
</dbReference>
<dbReference type="RefSeq" id="WP_140621588.1">
    <property type="nucleotide sequence ID" value="NZ_VFRQ01000005.1"/>
</dbReference>